<name>A0A545SQE4_9RHOB</name>
<sequence length="96" mass="11439">MTRIDLRTEAWLSDIGLYCGGNTYDPEKLRQVTAEKSEWSERLKSNFEYVLNARQLSAQDYEEKVDIEFESDDQFYGYLKRLYAYLFEGGPFPEWN</sequence>
<protein>
    <submittedName>
        <fullName evidence="1">Uncharacterized protein</fullName>
    </submittedName>
</protein>
<proteinExistence type="predicted"/>
<evidence type="ECO:0000313" key="1">
    <source>
        <dbReference type="EMBL" id="TQV67205.1"/>
    </source>
</evidence>
<reference evidence="1 2" key="1">
    <citation type="submission" date="2019-06" db="EMBL/GenBank/DDBJ databases">
        <title>A novel species of marine bacteria.</title>
        <authorList>
            <person name="Wang Y."/>
        </authorList>
    </citation>
    <scope>NUCLEOTIDE SEQUENCE [LARGE SCALE GENOMIC DNA]</scope>
    <source>
        <strain evidence="1 2">MA1-10</strain>
    </source>
</reference>
<comment type="caution">
    <text evidence="1">The sequence shown here is derived from an EMBL/GenBank/DDBJ whole genome shotgun (WGS) entry which is preliminary data.</text>
</comment>
<dbReference type="RefSeq" id="WP_142854016.1">
    <property type="nucleotide sequence ID" value="NZ_FXWW01000003.1"/>
</dbReference>
<keyword evidence="2" id="KW-1185">Reference proteome</keyword>
<evidence type="ECO:0000313" key="2">
    <source>
        <dbReference type="Proteomes" id="UP000315816"/>
    </source>
</evidence>
<accession>A0A545SQE4</accession>
<dbReference type="AlphaFoldDB" id="A0A545SQE4"/>
<gene>
    <name evidence="1" type="ORF">FIL88_11535</name>
</gene>
<dbReference type="OrthoDB" id="7690112at2"/>
<organism evidence="1 2">
    <name type="scientific">Aliiroseovarius halocynthiae</name>
    <dbReference type="NCBI Taxonomy" id="985055"/>
    <lineage>
        <taxon>Bacteria</taxon>
        <taxon>Pseudomonadati</taxon>
        <taxon>Pseudomonadota</taxon>
        <taxon>Alphaproteobacteria</taxon>
        <taxon>Rhodobacterales</taxon>
        <taxon>Paracoccaceae</taxon>
        <taxon>Aliiroseovarius</taxon>
    </lineage>
</organism>
<dbReference type="EMBL" id="VICH01000007">
    <property type="protein sequence ID" value="TQV67205.1"/>
    <property type="molecule type" value="Genomic_DNA"/>
</dbReference>
<dbReference type="Proteomes" id="UP000315816">
    <property type="component" value="Unassembled WGS sequence"/>
</dbReference>